<name>A0A2U9IQH3_9CREN</name>
<dbReference type="InterPro" id="IPR037171">
    <property type="entry name" value="NagB/RpiA_transferase-like"/>
</dbReference>
<keyword evidence="1" id="KW-0808">Transferase</keyword>
<dbReference type="GeneID" id="36837795"/>
<dbReference type="Gene3D" id="3.40.1080.10">
    <property type="entry name" value="Glutaconate Coenzyme A-transferase"/>
    <property type="match status" value="1"/>
</dbReference>
<dbReference type="SMART" id="SM00882">
    <property type="entry name" value="CoA_trans"/>
    <property type="match status" value="1"/>
</dbReference>
<dbReference type="Pfam" id="PF01144">
    <property type="entry name" value="CoA_trans"/>
    <property type="match status" value="1"/>
</dbReference>
<keyword evidence="2" id="KW-1185">Reference proteome</keyword>
<evidence type="ECO:0000313" key="2">
    <source>
        <dbReference type="Proteomes" id="UP000248410"/>
    </source>
</evidence>
<dbReference type="RefSeq" id="WP_110381157.1">
    <property type="nucleotide sequence ID" value="NZ_CP029288.2"/>
</dbReference>
<gene>
    <name evidence="1" type="ORF">DFR86_07460</name>
</gene>
<dbReference type="Gene3D" id="3.30.30.40">
    <property type="match status" value="1"/>
</dbReference>
<proteinExistence type="predicted"/>
<dbReference type="PANTHER" id="PTHR13707">
    <property type="entry name" value="KETOACID-COENZYME A TRANSFERASE"/>
    <property type="match status" value="1"/>
</dbReference>
<dbReference type="GO" id="GO:0008410">
    <property type="term" value="F:CoA-transferase activity"/>
    <property type="evidence" value="ECO:0007669"/>
    <property type="project" value="InterPro"/>
</dbReference>
<dbReference type="OrthoDB" id="301771at2157"/>
<dbReference type="PANTHER" id="PTHR13707:SF57">
    <property type="entry name" value="SUCCINYL-COA:3-KETOACID COENZYME A TRANSFERASE SUBUNIT B-RELATED"/>
    <property type="match status" value="1"/>
</dbReference>
<dbReference type="EMBL" id="CP029288">
    <property type="protein sequence ID" value="AWR98281.1"/>
    <property type="molecule type" value="Genomic_DNA"/>
</dbReference>
<accession>A0A2U9IQH3</accession>
<dbReference type="SUPFAM" id="SSF100950">
    <property type="entry name" value="NagB/RpiA/CoA transferase-like"/>
    <property type="match status" value="1"/>
</dbReference>
<organism evidence="1 2">
    <name type="scientific">Acidianus sulfidivorans JP7</name>
    <dbReference type="NCBI Taxonomy" id="619593"/>
    <lineage>
        <taxon>Archaea</taxon>
        <taxon>Thermoproteota</taxon>
        <taxon>Thermoprotei</taxon>
        <taxon>Sulfolobales</taxon>
        <taxon>Sulfolobaceae</taxon>
        <taxon>Acidianus</taxon>
    </lineage>
</organism>
<dbReference type="AlphaFoldDB" id="A0A2U9IQH3"/>
<dbReference type="Proteomes" id="UP000248410">
    <property type="component" value="Chromosome"/>
</dbReference>
<dbReference type="KEGG" id="asul:DFR86_07460"/>
<evidence type="ECO:0000313" key="1">
    <source>
        <dbReference type="EMBL" id="AWR98281.1"/>
    </source>
</evidence>
<sequence length="247" mass="27290">MEIKDALSLIKEGDTITISGMSIHRNPIKFLQEIINANIRNLNFVDREPGLGLELLLQHNVLKKIRVAMATLEWFGMLPSFRKKIENGEIELLEDTCGAFIAGIRAGAIGIPFMPVKGIIGSDLVKLHEKANTWKVSIDPFSGEKIILVKAITPDVAIIHVNKADKSGNAEILGPVYEDEFKARASKQVILTTEELVDSSYFAGKRPNIYSENVTAVIKIPRGAEPTSMYPLYDADYEKILSILGQA</sequence>
<protein>
    <submittedName>
        <fullName evidence="1">Acyl CoA--acetate/3-ketoacid CoA transferase subunit alpha</fullName>
    </submittedName>
</protein>
<dbReference type="InterPro" id="IPR004165">
    <property type="entry name" value="CoA_trans_fam_I"/>
</dbReference>
<reference evidence="1 2" key="1">
    <citation type="submission" date="2018-05" db="EMBL/GenBank/DDBJ databases">
        <title>Complete Genome Sequences of Extremely Thermoacidophilic, Metal-Mobilizing Type-Strain Members of the Archaeal Family Sulfolobaceae: Acidianus brierleyi DSM-1651T, Acidianus sulfidivorans DSM-18786T, Metallosphaera hakonensis DSM-7519T, and Metallosphaera prunae DSM-10039T.</title>
        <authorList>
            <person name="Counts J.A."/>
            <person name="Kelly R.M."/>
        </authorList>
    </citation>
    <scope>NUCLEOTIDE SEQUENCE [LARGE SCALE GENOMIC DNA]</scope>
    <source>
        <strain evidence="1 2">JP7</strain>
    </source>
</reference>